<comment type="caution">
    <text evidence="1">The sequence shown here is derived from an EMBL/GenBank/DDBJ whole genome shotgun (WGS) entry which is preliminary data.</text>
</comment>
<dbReference type="EMBL" id="BARS01023269">
    <property type="protein sequence ID" value="GAG09604.1"/>
    <property type="molecule type" value="Genomic_DNA"/>
</dbReference>
<proteinExistence type="predicted"/>
<reference evidence="1" key="1">
    <citation type="journal article" date="2014" name="Front. Microbiol.">
        <title>High frequency of phylogenetically diverse reductive dehalogenase-homologous genes in deep subseafloor sedimentary metagenomes.</title>
        <authorList>
            <person name="Kawai M."/>
            <person name="Futagami T."/>
            <person name="Toyoda A."/>
            <person name="Takaki Y."/>
            <person name="Nishi S."/>
            <person name="Hori S."/>
            <person name="Arai W."/>
            <person name="Tsubouchi T."/>
            <person name="Morono Y."/>
            <person name="Uchiyama I."/>
            <person name="Ito T."/>
            <person name="Fujiyama A."/>
            <person name="Inagaki F."/>
            <person name="Takami H."/>
        </authorList>
    </citation>
    <scope>NUCLEOTIDE SEQUENCE</scope>
    <source>
        <strain evidence="1">Expedition CK06-06</strain>
    </source>
</reference>
<organism evidence="1">
    <name type="scientific">marine sediment metagenome</name>
    <dbReference type="NCBI Taxonomy" id="412755"/>
    <lineage>
        <taxon>unclassified sequences</taxon>
        <taxon>metagenomes</taxon>
        <taxon>ecological metagenomes</taxon>
    </lineage>
</organism>
<dbReference type="AlphaFoldDB" id="X0UUR3"/>
<name>X0UUR3_9ZZZZ</name>
<protein>
    <submittedName>
        <fullName evidence="1">Uncharacterized protein</fullName>
    </submittedName>
</protein>
<sequence length="90" mass="10319">MRGIICNMSLWDCLDKHQRAFIWYETSLPAVPVPEQKTISKILERAVDPNVHIGPDVIANMQMDEFVAWIYHKLPGNSVLKRNADQVLCV</sequence>
<gene>
    <name evidence="1" type="ORF">S01H1_37071</name>
</gene>
<accession>X0UUR3</accession>
<evidence type="ECO:0000313" key="1">
    <source>
        <dbReference type="EMBL" id="GAG09604.1"/>
    </source>
</evidence>
<feature type="non-terminal residue" evidence="1">
    <location>
        <position position="90"/>
    </location>
</feature>